<protein>
    <submittedName>
        <fullName evidence="1">Uncharacterized protein</fullName>
    </submittedName>
</protein>
<reference evidence="1" key="1">
    <citation type="journal article" date="2014" name="Front. Microbiol.">
        <title>High frequency of phylogenetically diverse reductive dehalogenase-homologous genes in deep subseafloor sedimentary metagenomes.</title>
        <authorList>
            <person name="Kawai M."/>
            <person name="Futagami T."/>
            <person name="Toyoda A."/>
            <person name="Takaki Y."/>
            <person name="Nishi S."/>
            <person name="Hori S."/>
            <person name="Arai W."/>
            <person name="Tsubouchi T."/>
            <person name="Morono Y."/>
            <person name="Uchiyama I."/>
            <person name="Ito T."/>
            <person name="Fujiyama A."/>
            <person name="Inagaki F."/>
            <person name="Takami H."/>
        </authorList>
    </citation>
    <scope>NUCLEOTIDE SEQUENCE</scope>
    <source>
        <strain evidence="1">Expedition CK06-06</strain>
    </source>
</reference>
<dbReference type="AlphaFoldDB" id="X1HR00"/>
<name>X1HR00_9ZZZZ</name>
<accession>X1HR00</accession>
<dbReference type="EMBL" id="BARU01022673">
    <property type="protein sequence ID" value="GAH59460.1"/>
    <property type="molecule type" value="Genomic_DNA"/>
</dbReference>
<comment type="caution">
    <text evidence="1">The sequence shown here is derived from an EMBL/GenBank/DDBJ whole genome shotgun (WGS) entry which is preliminary data.</text>
</comment>
<feature type="non-terminal residue" evidence="1">
    <location>
        <position position="1"/>
    </location>
</feature>
<sequence length="84" mass="9243">DPNTGSFGRHRICLDVDSVTVVQVGYRGSPLYSLFVPANRWIRIVAPITKDTVGLEVAVHSDDHAADAGSHYGYIDDFRIISKN</sequence>
<organism evidence="1">
    <name type="scientific">marine sediment metagenome</name>
    <dbReference type="NCBI Taxonomy" id="412755"/>
    <lineage>
        <taxon>unclassified sequences</taxon>
        <taxon>metagenomes</taxon>
        <taxon>ecological metagenomes</taxon>
    </lineage>
</organism>
<evidence type="ECO:0000313" key="1">
    <source>
        <dbReference type="EMBL" id="GAH59460.1"/>
    </source>
</evidence>
<proteinExistence type="predicted"/>
<gene>
    <name evidence="1" type="ORF">S03H2_36894</name>
</gene>